<accession>A0AAF3EAU3</accession>
<feature type="domain" description="RGS" evidence="2">
    <location>
        <begin position="57"/>
        <end position="183"/>
    </location>
</feature>
<feature type="compositionally biased region" description="Basic and acidic residues" evidence="1">
    <location>
        <begin position="365"/>
        <end position="379"/>
    </location>
</feature>
<dbReference type="InterPro" id="IPR044926">
    <property type="entry name" value="RGS_subdomain_2"/>
</dbReference>
<feature type="compositionally biased region" description="Polar residues" evidence="1">
    <location>
        <begin position="345"/>
        <end position="364"/>
    </location>
</feature>
<organism evidence="3 4">
    <name type="scientific">Mesorhabditis belari</name>
    <dbReference type="NCBI Taxonomy" id="2138241"/>
    <lineage>
        <taxon>Eukaryota</taxon>
        <taxon>Metazoa</taxon>
        <taxon>Ecdysozoa</taxon>
        <taxon>Nematoda</taxon>
        <taxon>Chromadorea</taxon>
        <taxon>Rhabditida</taxon>
        <taxon>Rhabditina</taxon>
        <taxon>Rhabditomorpha</taxon>
        <taxon>Rhabditoidea</taxon>
        <taxon>Rhabditidae</taxon>
        <taxon>Mesorhabditinae</taxon>
        <taxon>Mesorhabditis</taxon>
    </lineage>
</organism>
<sequence>MNGRVNNLLHKIRRSASLEHEENWATTSKSDADKALDLGNGLDAGVLGSKSCQLAHNVDRLLSDSSALSYFINFMDSCDKLNLVKFWMHVDGFRASIANIPQNSRATAEKMCQLDAVHIYKKYIDQDSPSTIAIPKKLYNKILAKINADIFDAQIFDEAHLFVKELFELRFFPEFLGSIYYKKHEFDVLLREECDLMDILRIESLLAGFLELSAESGDGHWVEMVLSVDTWEKQWANTADEETLEDAMAIYNKFFSMQAARARIPLSDESRKALESRICTENGRPHRDAFSRQKLSALEYLTQKLLHQFRQSAVFQSYLNELSSTIINSIELPRIGGRRNEKRASSVTSSGRSDSLPSLITQHQRNTEKMVSCDERKQSECSSASLTDAPHSSTEPPPTPSATPTKKSARLAEIDSMGRYTPLYDTTFTTERENAQSKLKMTLRRYLDKSGLREEELAEEVARTIIADIQTMVHSAGST</sequence>
<dbReference type="GO" id="GO:0008104">
    <property type="term" value="P:intracellular protein localization"/>
    <property type="evidence" value="ECO:0007669"/>
    <property type="project" value="TreeGrafter"/>
</dbReference>
<protein>
    <submittedName>
        <fullName evidence="4">RGS domain-containing protein</fullName>
    </submittedName>
</protein>
<dbReference type="Proteomes" id="UP000887575">
    <property type="component" value="Unassembled WGS sequence"/>
</dbReference>
<dbReference type="GO" id="GO:0005739">
    <property type="term" value="C:mitochondrion"/>
    <property type="evidence" value="ECO:0007669"/>
    <property type="project" value="TreeGrafter"/>
</dbReference>
<evidence type="ECO:0000313" key="4">
    <source>
        <dbReference type="WBParaSite" id="MBELARI_LOCUS11038"/>
    </source>
</evidence>
<dbReference type="Gene3D" id="1.10.167.10">
    <property type="entry name" value="Regulator of G-protein Signalling 4, domain 2"/>
    <property type="match status" value="2"/>
</dbReference>
<dbReference type="InterPro" id="IPR052246">
    <property type="entry name" value="Cell_Polariz_PKAAnc"/>
</dbReference>
<dbReference type="SUPFAM" id="SSF48097">
    <property type="entry name" value="Regulator of G-protein signaling, RGS"/>
    <property type="match status" value="2"/>
</dbReference>
<dbReference type="Pfam" id="PF00615">
    <property type="entry name" value="RGS"/>
    <property type="match status" value="2"/>
</dbReference>
<feature type="region of interest" description="Disordered" evidence="1">
    <location>
        <begin position="338"/>
        <end position="408"/>
    </location>
</feature>
<dbReference type="GO" id="GO:0005886">
    <property type="term" value="C:plasma membrane"/>
    <property type="evidence" value="ECO:0007669"/>
    <property type="project" value="TreeGrafter"/>
</dbReference>
<evidence type="ECO:0000259" key="2">
    <source>
        <dbReference type="PROSITE" id="PS50132"/>
    </source>
</evidence>
<dbReference type="AlphaFoldDB" id="A0AAF3EAU3"/>
<name>A0AAF3EAU3_9BILA</name>
<evidence type="ECO:0000256" key="1">
    <source>
        <dbReference type="SAM" id="MobiDB-lite"/>
    </source>
</evidence>
<dbReference type="PANTHER" id="PTHR13155:SF1">
    <property type="entry name" value="A-KINASE ANCHOR PROTEIN 10, MITOCHONDRIAL"/>
    <property type="match status" value="1"/>
</dbReference>
<keyword evidence="3" id="KW-1185">Reference proteome</keyword>
<evidence type="ECO:0000313" key="3">
    <source>
        <dbReference type="Proteomes" id="UP000887575"/>
    </source>
</evidence>
<dbReference type="SMART" id="SM00315">
    <property type="entry name" value="RGS"/>
    <property type="match status" value="2"/>
</dbReference>
<reference evidence="4" key="1">
    <citation type="submission" date="2024-02" db="UniProtKB">
        <authorList>
            <consortium name="WormBaseParasite"/>
        </authorList>
    </citation>
    <scope>IDENTIFICATION</scope>
</reference>
<dbReference type="PANTHER" id="PTHR13155">
    <property type="entry name" value="A-KINASE ANCHOR PROTEINS"/>
    <property type="match status" value="1"/>
</dbReference>
<dbReference type="InterPro" id="IPR036305">
    <property type="entry name" value="RGS_sf"/>
</dbReference>
<dbReference type="WBParaSite" id="MBELARI_LOCUS11038">
    <property type="protein sequence ID" value="MBELARI_LOCUS11038"/>
    <property type="gene ID" value="MBELARI_LOCUS11038"/>
</dbReference>
<dbReference type="InterPro" id="IPR016137">
    <property type="entry name" value="RGS"/>
</dbReference>
<proteinExistence type="predicted"/>
<dbReference type="PROSITE" id="PS50132">
    <property type="entry name" value="RGS"/>
    <property type="match status" value="2"/>
</dbReference>
<feature type="domain" description="RGS" evidence="2">
    <location>
        <begin position="195"/>
        <end position="319"/>
    </location>
</feature>